<dbReference type="InterPro" id="IPR014755">
    <property type="entry name" value="Cu-Rt/internalin_Ig-like"/>
</dbReference>
<feature type="signal peptide" evidence="5">
    <location>
        <begin position="1"/>
        <end position="21"/>
    </location>
</feature>
<feature type="domain" description="CopC" evidence="6">
    <location>
        <begin position="34"/>
        <end position="126"/>
    </location>
</feature>
<dbReference type="AlphaFoldDB" id="A0A1N7FFN8"/>
<feature type="region of interest" description="Disordered" evidence="3">
    <location>
        <begin position="125"/>
        <end position="182"/>
    </location>
</feature>
<keyword evidence="2" id="KW-0186">Copper</keyword>
<dbReference type="OrthoDB" id="5242236at2"/>
<name>A0A1N7FFN8_9ACTN</name>
<dbReference type="GO" id="GO:0005507">
    <property type="term" value="F:copper ion binding"/>
    <property type="evidence" value="ECO:0007669"/>
    <property type="project" value="InterPro"/>
</dbReference>
<gene>
    <name evidence="7" type="ORF">SAMN05444858_13513</name>
</gene>
<feature type="compositionally biased region" description="Low complexity" evidence="3">
    <location>
        <begin position="147"/>
        <end position="163"/>
    </location>
</feature>
<evidence type="ECO:0000256" key="3">
    <source>
        <dbReference type="SAM" id="MobiDB-lite"/>
    </source>
</evidence>
<protein>
    <recommendedName>
        <fullName evidence="6">CopC domain-containing protein</fullName>
    </recommendedName>
</protein>
<accession>A0A1N7FFN8</accession>
<evidence type="ECO:0000256" key="1">
    <source>
        <dbReference type="ARBA" id="ARBA00022729"/>
    </source>
</evidence>
<evidence type="ECO:0000259" key="6">
    <source>
        <dbReference type="Pfam" id="PF04234"/>
    </source>
</evidence>
<evidence type="ECO:0000256" key="5">
    <source>
        <dbReference type="SAM" id="SignalP"/>
    </source>
</evidence>
<proteinExistence type="predicted"/>
<keyword evidence="4" id="KW-0472">Membrane</keyword>
<dbReference type="EMBL" id="FTNF01000035">
    <property type="protein sequence ID" value="SIR99132.1"/>
    <property type="molecule type" value="Genomic_DNA"/>
</dbReference>
<dbReference type="GO" id="GO:0046688">
    <property type="term" value="P:response to copper ion"/>
    <property type="evidence" value="ECO:0007669"/>
    <property type="project" value="InterPro"/>
</dbReference>
<evidence type="ECO:0000313" key="7">
    <source>
        <dbReference type="EMBL" id="SIR99132.1"/>
    </source>
</evidence>
<dbReference type="STRING" id="1198245.SAMN05444858_13513"/>
<feature type="chain" id="PRO_5038447627" description="CopC domain-containing protein" evidence="5">
    <location>
        <begin position="22"/>
        <end position="218"/>
    </location>
</feature>
<dbReference type="SUPFAM" id="SSF81296">
    <property type="entry name" value="E set domains"/>
    <property type="match status" value="1"/>
</dbReference>
<keyword evidence="4" id="KW-0812">Transmembrane</keyword>
<dbReference type="Proteomes" id="UP000186004">
    <property type="component" value="Unassembled WGS sequence"/>
</dbReference>
<keyword evidence="4" id="KW-1133">Transmembrane helix</keyword>
<organism evidence="7 8">
    <name type="scientific">Micromonospora avicenniae</name>
    <dbReference type="NCBI Taxonomy" id="1198245"/>
    <lineage>
        <taxon>Bacteria</taxon>
        <taxon>Bacillati</taxon>
        <taxon>Actinomycetota</taxon>
        <taxon>Actinomycetes</taxon>
        <taxon>Micromonosporales</taxon>
        <taxon>Micromonosporaceae</taxon>
        <taxon>Micromonospora</taxon>
    </lineage>
</organism>
<dbReference type="RefSeq" id="WP_076474006.1">
    <property type="nucleotide sequence ID" value="NZ_FTNF01000035.1"/>
</dbReference>
<dbReference type="Pfam" id="PF04234">
    <property type="entry name" value="CopC"/>
    <property type="match status" value="1"/>
</dbReference>
<dbReference type="GO" id="GO:0042597">
    <property type="term" value="C:periplasmic space"/>
    <property type="evidence" value="ECO:0007669"/>
    <property type="project" value="InterPro"/>
</dbReference>
<reference evidence="7 8" key="1">
    <citation type="submission" date="2017-01" db="EMBL/GenBank/DDBJ databases">
        <authorList>
            <person name="Mah S.A."/>
            <person name="Swanson W.J."/>
            <person name="Moy G.W."/>
            <person name="Vacquier V.D."/>
        </authorList>
    </citation>
    <scope>NUCLEOTIDE SEQUENCE [LARGE SCALE GENOMIC DNA]</scope>
    <source>
        <strain evidence="7 8">DSM 45758</strain>
    </source>
</reference>
<evidence type="ECO:0000256" key="4">
    <source>
        <dbReference type="SAM" id="Phobius"/>
    </source>
</evidence>
<sequence>MGGRVARLARFVLAVSGVALGVSLALPAAPAAAHNSLTGSDPRDGARVATAPARIELRFLSRLDPATTKITITGPDNVAAAGGAPRFSGSRVSVPFKSGRAGLYIVGYQVASGDGHPISGEVRFTLTTGTPADPSASPAEPSPTPSPTGRTPASPVAPSSGPALTAGPDAASPSAATVPTANESDDISGWLWAAGALVLLAALAAGLLFRRRSARGRP</sequence>
<evidence type="ECO:0000313" key="8">
    <source>
        <dbReference type="Proteomes" id="UP000186004"/>
    </source>
</evidence>
<dbReference type="InterPro" id="IPR014756">
    <property type="entry name" value="Ig_E-set"/>
</dbReference>
<dbReference type="Gene3D" id="2.60.40.1220">
    <property type="match status" value="1"/>
</dbReference>
<keyword evidence="1 5" id="KW-0732">Signal</keyword>
<keyword evidence="8" id="KW-1185">Reference proteome</keyword>
<evidence type="ECO:0000256" key="2">
    <source>
        <dbReference type="ARBA" id="ARBA00023008"/>
    </source>
</evidence>
<feature type="transmembrane region" description="Helical" evidence="4">
    <location>
        <begin position="189"/>
        <end position="209"/>
    </location>
</feature>
<dbReference type="InterPro" id="IPR007348">
    <property type="entry name" value="CopC_dom"/>
</dbReference>
<feature type="compositionally biased region" description="Low complexity" evidence="3">
    <location>
        <begin position="130"/>
        <end position="139"/>
    </location>
</feature>
<feature type="compositionally biased region" description="Low complexity" evidence="3">
    <location>
        <begin position="170"/>
        <end position="181"/>
    </location>
</feature>